<sequence length="103" mass="12057">MSRNRVFSEFNHNHNFKTTPYTPDEFMSQNDDHAGRLSNKLGILKEISLTIGEEVRYHNKMLQETDDTFTKTKDYLGATMNKLKILSKSENDKLRRNFSGKLQ</sequence>
<evidence type="ECO:0000256" key="8">
    <source>
        <dbReference type="ARBA" id="ARBA00046280"/>
    </source>
</evidence>
<evidence type="ECO:0000256" key="3">
    <source>
        <dbReference type="ARBA" id="ARBA00022692"/>
    </source>
</evidence>
<dbReference type="Proteomes" id="UP001211065">
    <property type="component" value="Unassembled WGS sequence"/>
</dbReference>
<proteinExistence type="predicted"/>
<dbReference type="PANTHER" id="PTHR12791">
    <property type="entry name" value="GOLGI SNARE BET1-RELATED"/>
    <property type="match status" value="1"/>
</dbReference>
<protein>
    <recommendedName>
        <fullName evidence="9">t-SNARE coiled-coil homology domain-containing protein</fullName>
    </recommendedName>
</protein>
<dbReference type="PROSITE" id="PS50192">
    <property type="entry name" value="T_SNARE"/>
    <property type="match status" value="1"/>
</dbReference>
<accession>A0AAD5U443</accession>
<keyword evidence="5" id="KW-1133">Transmembrane helix</keyword>
<dbReference type="GO" id="GO:0015031">
    <property type="term" value="P:protein transport"/>
    <property type="evidence" value="ECO:0007669"/>
    <property type="project" value="UniProtKB-KW"/>
</dbReference>
<name>A0AAD5U443_9FUNG</name>
<evidence type="ECO:0000259" key="9">
    <source>
        <dbReference type="PROSITE" id="PS50192"/>
    </source>
</evidence>
<keyword evidence="6" id="KW-0333">Golgi apparatus</keyword>
<dbReference type="SUPFAM" id="SSF58038">
    <property type="entry name" value="SNARE fusion complex"/>
    <property type="match status" value="1"/>
</dbReference>
<reference evidence="10" key="1">
    <citation type="submission" date="2020-05" db="EMBL/GenBank/DDBJ databases">
        <title>Phylogenomic resolution of chytrid fungi.</title>
        <authorList>
            <person name="Stajich J.E."/>
            <person name="Amses K."/>
            <person name="Simmons R."/>
            <person name="Seto K."/>
            <person name="Myers J."/>
            <person name="Bonds A."/>
            <person name="Quandt C.A."/>
            <person name="Barry K."/>
            <person name="Liu P."/>
            <person name="Grigoriev I."/>
            <person name="Longcore J.E."/>
            <person name="James T.Y."/>
        </authorList>
    </citation>
    <scope>NUCLEOTIDE SEQUENCE</scope>
    <source>
        <strain evidence="10">JEL0476</strain>
    </source>
</reference>
<evidence type="ECO:0000256" key="6">
    <source>
        <dbReference type="ARBA" id="ARBA00023034"/>
    </source>
</evidence>
<evidence type="ECO:0000256" key="5">
    <source>
        <dbReference type="ARBA" id="ARBA00022989"/>
    </source>
</evidence>
<dbReference type="InterPro" id="IPR000727">
    <property type="entry name" value="T_SNARE_dom"/>
</dbReference>
<keyword evidence="3" id="KW-0812">Transmembrane</keyword>
<gene>
    <name evidence="10" type="ORF">HK099_002797</name>
</gene>
<comment type="caution">
    <text evidence="10">The sequence shown here is derived from an EMBL/GenBank/DDBJ whole genome shotgun (WGS) entry which is preliminary data.</text>
</comment>
<keyword evidence="11" id="KW-1185">Reference proteome</keyword>
<dbReference type="CDD" id="cd15853">
    <property type="entry name" value="SNARE_Bet1"/>
    <property type="match status" value="1"/>
</dbReference>
<dbReference type="InterPro" id="IPR039899">
    <property type="entry name" value="BET1_SNARE"/>
</dbReference>
<dbReference type="AlphaFoldDB" id="A0AAD5U443"/>
<comment type="subcellular location">
    <subcellularLocation>
        <location evidence="8">Endomembrane system</location>
        <topology evidence="8">Single-pass type IV membrane protein</topology>
    </subcellularLocation>
    <subcellularLocation>
        <location evidence="1">Golgi apparatus membrane</location>
    </subcellularLocation>
</comment>
<keyword evidence="7" id="KW-0472">Membrane</keyword>
<evidence type="ECO:0000256" key="7">
    <source>
        <dbReference type="ARBA" id="ARBA00023136"/>
    </source>
</evidence>
<evidence type="ECO:0000256" key="1">
    <source>
        <dbReference type="ARBA" id="ARBA00004394"/>
    </source>
</evidence>
<organism evidence="10 11">
    <name type="scientific">Clydaea vesicula</name>
    <dbReference type="NCBI Taxonomy" id="447962"/>
    <lineage>
        <taxon>Eukaryota</taxon>
        <taxon>Fungi</taxon>
        <taxon>Fungi incertae sedis</taxon>
        <taxon>Chytridiomycota</taxon>
        <taxon>Chytridiomycota incertae sedis</taxon>
        <taxon>Chytridiomycetes</taxon>
        <taxon>Lobulomycetales</taxon>
        <taxon>Lobulomycetaceae</taxon>
        <taxon>Clydaea</taxon>
    </lineage>
</organism>
<evidence type="ECO:0000313" key="10">
    <source>
        <dbReference type="EMBL" id="KAJ3222016.1"/>
    </source>
</evidence>
<dbReference type="GO" id="GO:0000139">
    <property type="term" value="C:Golgi membrane"/>
    <property type="evidence" value="ECO:0007669"/>
    <property type="project" value="UniProtKB-SubCell"/>
</dbReference>
<evidence type="ECO:0000256" key="2">
    <source>
        <dbReference type="ARBA" id="ARBA00022448"/>
    </source>
</evidence>
<feature type="domain" description="T-SNARE coiled-coil homology" evidence="9">
    <location>
        <begin position="24"/>
        <end position="86"/>
    </location>
</feature>
<evidence type="ECO:0000313" key="11">
    <source>
        <dbReference type="Proteomes" id="UP001211065"/>
    </source>
</evidence>
<dbReference type="Gene3D" id="1.20.5.110">
    <property type="match status" value="1"/>
</dbReference>
<keyword evidence="4" id="KW-0653">Protein transport</keyword>
<keyword evidence="2" id="KW-0813">Transport</keyword>
<dbReference type="EMBL" id="JADGJW010000196">
    <property type="protein sequence ID" value="KAJ3222016.1"/>
    <property type="molecule type" value="Genomic_DNA"/>
</dbReference>
<evidence type="ECO:0000256" key="4">
    <source>
        <dbReference type="ARBA" id="ARBA00022927"/>
    </source>
</evidence>